<evidence type="ECO:0000256" key="2">
    <source>
        <dbReference type="ARBA" id="ARBA00022692"/>
    </source>
</evidence>
<protein>
    <recommendedName>
        <fullName evidence="7">Etoposide-induced protein 2.4</fullName>
    </recommendedName>
</protein>
<dbReference type="PANTHER" id="PTHR21389">
    <property type="entry name" value="P53 INDUCED PROTEIN"/>
    <property type="match status" value="1"/>
</dbReference>
<dbReference type="GO" id="GO:0016236">
    <property type="term" value="P:macroautophagy"/>
    <property type="evidence" value="ECO:0007669"/>
    <property type="project" value="TreeGrafter"/>
</dbReference>
<dbReference type="InterPro" id="IPR059112">
    <property type="entry name" value="CysZ/EI24"/>
</dbReference>
<feature type="transmembrane region" description="Helical" evidence="5">
    <location>
        <begin position="137"/>
        <end position="156"/>
    </location>
</feature>
<dbReference type="Pfam" id="PF07264">
    <property type="entry name" value="EI24"/>
    <property type="match status" value="1"/>
</dbReference>
<evidence type="ECO:0000256" key="5">
    <source>
        <dbReference type="SAM" id="Phobius"/>
    </source>
</evidence>
<keyword evidence="3 5" id="KW-1133">Transmembrane helix</keyword>
<dbReference type="GO" id="GO:0005783">
    <property type="term" value="C:endoplasmic reticulum"/>
    <property type="evidence" value="ECO:0007669"/>
    <property type="project" value="TreeGrafter"/>
</dbReference>
<feature type="transmembrane region" description="Helical" evidence="5">
    <location>
        <begin position="74"/>
        <end position="93"/>
    </location>
</feature>
<feature type="transmembrane region" description="Helical" evidence="5">
    <location>
        <begin position="224"/>
        <end position="242"/>
    </location>
</feature>
<evidence type="ECO:0000256" key="4">
    <source>
        <dbReference type="ARBA" id="ARBA00023136"/>
    </source>
</evidence>
<accession>A0A6B2LBM2</accession>
<keyword evidence="2 5" id="KW-0812">Transmembrane</keyword>
<dbReference type="GO" id="GO:0016020">
    <property type="term" value="C:membrane"/>
    <property type="evidence" value="ECO:0007669"/>
    <property type="project" value="UniProtKB-SubCell"/>
</dbReference>
<proteinExistence type="predicted"/>
<reference evidence="6" key="1">
    <citation type="journal article" date="2020" name="J. Eukaryot. Microbiol.">
        <title>De novo Sequencing, Assembly and Annotation of the Transcriptome for the Free-Living Testate Amoeba Arcella intermedia.</title>
        <authorList>
            <person name="Ribeiro G.M."/>
            <person name="Porfirio-Sousa A.L."/>
            <person name="Maurer-Alcala X.X."/>
            <person name="Katz L.A."/>
            <person name="Lahr D.J.G."/>
        </authorList>
    </citation>
    <scope>NUCLEOTIDE SEQUENCE</scope>
</reference>
<dbReference type="EMBL" id="GIBP01005361">
    <property type="protein sequence ID" value="NDV34330.1"/>
    <property type="molecule type" value="Transcribed_RNA"/>
</dbReference>
<organism evidence="6">
    <name type="scientific">Arcella intermedia</name>
    <dbReference type="NCBI Taxonomy" id="1963864"/>
    <lineage>
        <taxon>Eukaryota</taxon>
        <taxon>Amoebozoa</taxon>
        <taxon>Tubulinea</taxon>
        <taxon>Elardia</taxon>
        <taxon>Arcellinida</taxon>
        <taxon>Sphaerothecina</taxon>
        <taxon>Arcellidae</taxon>
        <taxon>Arcella</taxon>
    </lineage>
</organism>
<feature type="transmembrane region" description="Helical" evidence="5">
    <location>
        <begin position="35"/>
        <end position="54"/>
    </location>
</feature>
<sequence>MWWRGVRDACQAGLVVRALRQDAAIRTLMWKAVRLNVLCFAGLNVVVSFIMFPLFETWIAAGSETEMQRLFVQFLYYFMTIVFNVFFLFPIYVSTVISNSDYYFEIAQRVEKMLPTELKPVTTAPPPRWQDRGADTVYERLIVLSFLIITAPLYFVPYIGTFLYFSYCCWCYGYYCFGYTWLLRRTDWNLENRLNYFELHWVYFLGFGTPFTVLLWYFPLVVGLGIYAVLFPIFVAMAQASTPKRAHSTNRLLPHRISIFYEAKLLANLLLHLLHKCFPSSPAPPNPSAS</sequence>
<dbReference type="AlphaFoldDB" id="A0A6B2LBM2"/>
<keyword evidence="4 5" id="KW-0472">Membrane</keyword>
<evidence type="ECO:0000256" key="1">
    <source>
        <dbReference type="ARBA" id="ARBA00004141"/>
    </source>
</evidence>
<evidence type="ECO:0000313" key="6">
    <source>
        <dbReference type="EMBL" id="NDV34330.1"/>
    </source>
</evidence>
<evidence type="ECO:0000256" key="3">
    <source>
        <dbReference type="ARBA" id="ARBA00022989"/>
    </source>
</evidence>
<evidence type="ECO:0008006" key="7">
    <source>
        <dbReference type="Google" id="ProtNLM"/>
    </source>
</evidence>
<comment type="subcellular location">
    <subcellularLocation>
        <location evidence="1">Membrane</location>
        <topology evidence="1">Multi-pass membrane protein</topology>
    </subcellularLocation>
</comment>
<dbReference type="PANTHER" id="PTHR21389:SF0">
    <property type="entry name" value="ETOPOSIDE-INDUCED PROTEIN 2.4 HOMOLOG"/>
    <property type="match status" value="1"/>
</dbReference>
<name>A0A6B2LBM2_9EUKA</name>